<evidence type="ECO:0000259" key="2">
    <source>
        <dbReference type="Pfam" id="PF03625"/>
    </source>
</evidence>
<reference evidence="4" key="1">
    <citation type="journal article" date="2019" name="Int. J. Syst. Evol. Microbiol.">
        <title>The Global Catalogue of Microorganisms (GCM) 10K type strain sequencing project: providing services to taxonomists for standard genome sequencing and annotation.</title>
        <authorList>
            <consortium name="The Broad Institute Genomics Platform"/>
            <consortium name="The Broad Institute Genome Sequencing Center for Infectious Disease"/>
            <person name="Wu L."/>
            <person name="Ma J."/>
        </authorList>
    </citation>
    <scope>NUCLEOTIDE SEQUENCE [LARGE SCALE GENOMIC DNA]</scope>
    <source>
        <strain evidence="4">JCM 17555</strain>
    </source>
</reference>
<dbReference type="RefSeq" id="WP_344802695.1">
    <property type="nucleotide sequence ID" value="NZ_BAABBO010000001.1"/>
</dbReference>
<dbReference type="SUPFAM" id="SSF103247">
    <property type="entry name" value="TT1751-like"/>
    <property type="match status" value="2"/>
</dbReference>
<keyword evidence="1" id="KW-0732">Signal</keyword>
<dbReference type="InterPro" id="IPR005180">
    <property type="entry name" value="DUF302"/>
</dbReference>
<accession>A0ABP7NI65</accession>
<feature type="domain" description="DUF302" evidence="2">
    <location>
        <begin position="87"/>
        <end position="147"/>
    </location>
</feature>
<evidence type="ECO:0000256" key="1">
    <source>
        <dbReference type="SAM" id="SignalP"/>
    </source>
</evidence>
<gene>
    <name evidence="3" type="ORF">GCM10022278_03710</name>
</gene>
<organism evidence="3 4">
    <name type="scientific">Allohahella marinimesophila</name>
    <dbReference type="NCBI Taxonomy" id="1054972"/>
    <lineage>
        <taxon>Bacteria</taxon>
        <taxon>Pseudomonadati</taxon>
        <taxon>Pseudomonadota</taxon>
        <taxon>Gammaproteobacteria</taxon>
        <taxon>Oceanospirillales</taxon>
        <taxon>Hahellaceae</taxon>
        <taxon>Allohahella</taxon>
    </lineage>
</organism>
<protein>
    <recommendedName>
        <fullName evidence="2">DUF302 domain-containing protein</fullName>
    </recommendedName>
</protein>
<sequence>MQPSIRSILRTGTSASLLAIFLAACDDSSVNAPESISADTPTENMPAVGGAPQGVQAVPSRRSASQAMDELEQAVTAGEGGTVVARLDHQANAKSVDIDIPPTILLLFSDPALDVPLLQKNQQVALDLPQKILAYEDPQGSVKLAFNGVEYLRDRHALGELETLNQLRKRLKTLTESASGSEVGPHQEGTGSVEKGAGIVVLTSGNDFETTHQKLRQALESQSALKVMAEIDYAADAASADMSLRPTSLFVFGNPQVGSPMINVRQSIALDLPQKMLVYQGEEGEIFVAYNDPEYISRRHEMLEPGEQLNNEQVEAVASILAGLVNTAVTADDASGE</sequence>
<dbReference type="EMBL" id="BAABBO010000001">
    <property type="protein sequence ID" value="GAA3947766.1"/>
    <property type="molecule type" value="Genomic_DNA"/>
</dbReference>
<dbReference type="Gene3D" id="3.30.310.70">
    <property type="entry name" value="TT1751-like domain"/>
    <property type="match status" value="2"/>
</dbReference>
<dbReference type="PANTHER" id="PTHR38342">
    <property type="entry name" value="SLR5037 PROTEIN"/>
    <property type="match status" value="1"/>
</dbReference>
<feature type="domain" description="DUF302" evidence="2">
    <location>
        <begin position="231"/>
        <end position="293"/>
    </location>
</feature>
<dbReference type="Proteomes" id="UP001501337">
    <property type="component" value="Unassembled WGS sequence"/>
</dbReference>
<dbReference type="PROSITE" id="PS51257">
    <property type="entry name" value="PROKAR_LIPOPROTEIN"/>
    <property type="match status" value="1"/>
</dbReference>
<proteinExistence type="predicted"/>
<evidence type="ECO:0000313" key="4">
    <source>
        <dbReference type="Proteomes" id="UP001501337"/>
    </source>
</evidence>
<keyword evidence="4" id="KW-1185">Reference proteome</keyword>
<feature type="chain" id="PRO_5046099733" description="DUF302 domain-containing protein" evidence="1">
    <location>
        <begin position="33"/>
        <end position="337"/>
    </location>
</feature>
<dbReference type="CDD" id="cd14797">
    <property type="entry name" value="DUF302"/>
    <property type="match status" value="2"/>
</dbReference>
<dbReference type="Pfam" id="PF03625">
    <property type="entry name" value="DUF302"/>
    <property type="match status" value="2"/>
</dbReference>
<dbReference type="InterPro" id="IPR035923">
    <property type="entry name" value="TT1751-like_sf"/>
</dbReference>
<comment type="caution">
    <text evidence="3">The sequence shown here is derived from an EMBL/GenBank/DDBJ whole genome shotgun (WGS) entry which is preliminary data.</text>
</comment>
<dbReference type="PANTHER" id="PTHR38342:SF2">
    <property type="entry name" value="INNER MEMBRANE OR EXPORTED"/>
    <property type="match status" value="1"/>
</dbReference>
<feature type="signal peptide" evidence="1">
    <location>
        <begin position="1"/>
        <end position="32"/>
    </location>
</feature>
<evidence type="ECO:0000313" key="3">
    <source>
        <dbReference type="EMBL" id="GAA3947766.1"/>
    </source>
</evidence>
<name>A0ABP7NI65_9GAMM</name>